<dbReference type="Proteomes" id="UP000275232">
    <property type="component" value="Unassembled WGS sequence"/>
</dbReference>
<dbReference type="EMBL" id="RPFZ01000001">
    <property type="protein sequence ID" value="RPF71780.1"/>
    <property type="molecule type" value="Genomic_DNA"/>
</dbReference>
<name>A0A3N5CW74_9SPHN</name>
<dbReference type="PANTHER" id="PTHR36835">
    <property type="entry name" value="CYTOCHROME BO(3) UBIQUINOL OXIDASE SUBUNIT 4"/>
    <property type="match status" value="1"/>
</dbReference>
<evidence type="ECO:0000256" key="9">
    <source>
        <dbReference type="ARBA" id="ARBA00025694"/>
    </source>
</evidence>
<keyword evidence="16" id="KW-1185">Reference proteome</keyword>
<feature type="transmembrane region" description="Helical" evidence="14">
    <location>
        <begin position="80"/>
        <end position="102"/>
    </location>
</feature>
<keyword evidence="6 14" id="KW-0812">Transmembrane</keyword>
<dbReference type="InterPro" id="IPR005171">
    <property type="entry name" value="Cyt_c_oxidase_su4_prok"/>
</dbReference>
<feature type="transmembrane region" description="Helical" evidence="14">
    <location>
        <begin position="47"/>
        <end position="68"/>
    </location>
</feature>
<evidence type="ECO:0000256" key="12">
    <source>
        <dbReference type="ARBA" id="ARBA00031887"/>
    </source>
</evidence>
<evidence type="ECO:0000256" key="14">
    <source>
        <dbReference type="SAM" id="Phobius"/>
    </source>
</evidence>
<evidence type="ECO:0000256" key="11">
    <source>
        <dbReference type="ARBA" id="ARBA00030211"/>
    </source>
</evidence>
<comment type="caution">
    <text evidence="15">The sequence shown here is derived from an EMBL/GenBank/DDBJ whole genome shotgun (WGS) entry which is preliminary data.</text>
</comment>
<protein>
    <recommendedName>
        <fullName evidence="4">Cytochrome bo(3) ubiquinol oxidase subunit 4</fullName>
    </recommendedName>
    <alternativeName>
        <fullName evidence="13">Cytochrome o ubiquinol oxidase subunit 4</fullName>
    </alternativeName>
    <alternativeName>
        <fullName evidence="10">Oxidase bo(3) subunit 4</fullName>
    </alternativeName>
    <alternativeName>
        <fullName evidence="11">Ubiquinol oxidase polypeptide IV</fullName>
    </alternativeName>
    <alternativeName>
        <fullName evidence="12">Ubiquinol oxidase subunit 4</fullName>
    </alternativeName>
</protein>
<dbReference type="GO" id="GO:0009486">
    <property type="term" value="F:cytochrome bo3 ubiquinol oxidase activity"/>
    <property type="evidence" value="ECO:0007669"/>
    <property type="project" value="TreeGrafter"/>
</dbReference>
<evidence type="ECO:0000256" key="8">
    <source>
        <dbReference type="ARBA" id="ARBA00023136"/>
    </source>
</evidence>
<keyword evidence="7 14" id="KW-1133">Transmembrane helix</keyword>
<evidence type="ECO:0000256" key="6">
    <source>
        <dbReference type="ARBA" id="ARBA00022692"/>
    </source>
</evidence>
<evidence type="ECO:0000256" key="10">
    <source>
        <dbReference type="ARBA" id="ARBA00030071"/>
    </source>
</evidence>
<feature type="transmembrane region" description="Helical" evidence="14">
    <location>
        <begin position="20"/>
        <end position="40"/>
    </location>
</feature>
<comment type="function">
    <text evidence="9">Cytochrome bo(3) ubiquinol terminal oxidase is the component of the aerobic respiratory chain of E.coli that predominates when cells are grown at high aeration. Has proton pump activity across the membrane in addition to electron transfer, pumping 2 protons/electron.</text>
</comment>
<evidence type="ECO:0000313" key="16">
    <source>
        <dbReference type="Proteomes" id="UP000275232"/>
    </source>
</evidence>
<evidence type="ECO:0000256" key="3">
    <source>
        <dbReference type="ARBA" id="ARBA00011700"/>
    </source>
</evidence>
<dbReference type="AlphaFoldDB" id="A0A3N5CW74"/>
<keyword evidence="8 14" id="KW-0472">Membrane</keyword>
<comment type="subcellular location">
    <subcellularLocation>
        <location evidence="1">Cell membrane</location>
        <topology evidence="1">Multi-pass membrane protein</topology>
    </subcellularLocation>
</comment>
<dbReference type="PANTHER" id="PTHR36835:SF1">
    <property type="entry name" value="CYTOCHROME BO(3) UBIQUINOL OXIDASE SUBUNIT 4"/>
    <property type="match status" value="1"/>
</dbReference>
<comment type="subunit">
    <text evidence="3">Heterooctamer of two A chains, two B chains, two C chains and two D chains.</text>
</comment>
<evidence type="ECO:0000256" key="1">
    <source>
        <dbReference type="ARBA" id="ARBA00004651"/>
    </source>
</evidence>
<evidence type="ECO:0000256" key="4">
    <source>
        <dbReference type="ARBA" id="ARBA00014689"/>
    </source>
</evidence>
<dbReference type="InterPro" id="IPR050968">
    <property type="entry name" value="Cytochrome_c_oxidase_bac_sub4"/>
</dbReference>
<evidence type="ECO:0000256" key="13">
    <source>
        <dbReference type="ARBA" id="ARBA00032185"/>
    </source>
</evidence>
<proteinExistence type="inferred from homology"/>
<evidence type="ECO:0000256" key="7">
    <source>
        <dbReference type="ARBA" id="ARBA00022989"/>
    </source>
</evidence>
<dbReference type="GO" id="GO:0005886">
    <property type="term" value="C:plasma membrane"/>
    <property type="evidence" value="ECO:0007669"/>
    <property type="project" value="UniProtKB-SubCell"/>
</dbReference>
<dbReference type="GO" id="GO:0015078">
    <property type="term" value="F:proton transmembrane transporter activity"/>
    <property type="evidence" value="ECO:0007669"/>
    <property type="project" value="TreeGrafter"/>
</dbReference>
<sequence>MATNLPDSEDGDPRREWRDLVTGLAAAILLTAASFALVIFRPVSTGWLLAGLGALALLQIAAHFRYFLHVDLDRSHRDDLQLVLFTGLVVLLMVGGTMWILFSQHARMG</sequence>
<gene>
    <name evidence="15" type="ORF">EG799_09235</name>
</gene>
<keyword evidence="5" id="KW-1003">Cell membrane</keyword>
<organism evidence="15 16">
    <name type="scientific">Aurantiacibacter spongiae</name>
    <dbReference type="NCBI Taxonomy" id="2488860"/>
    <lineage>
        <taxon>Bacteria</taxon>
        <taxon>Pseudomonadati</taxon>
        <taxon>Pseudomonadota</taxon>
        <taxon>Alphaproteobacteria</taxon>
        <taxon>Sphingomonadales</taxon>
        <taxon>Erythrobacteraceae</taxon>
        <taxon>Aurantiacibacter</taxon>
    </lineage>
</organism>
<dbReference type="RefSeq" id="WP_123880538.1">
    <property type="nucleotide sequence ID" value="NZ_RPFZ01000001.1"/>
</dbReference>
<reference evidence="15 16" key="1">
    <citation type="submission" date="2018-11" db="EMBL/GenBank/DDBJ databases">
        <title>Erythrobacter spongiae sp. nov., isolated from a marine sponge.</title>
        <authorList>
            <person name="Zhuang L."/>
            <person name="Luo L."/>
        </authorList>
    </citation>
    <scope>NUCLEOTIDE SEQUENCE [LARGE SCALE GENOMIC DNA]</scope>
    <source>
        <strain evidence="15 16">HN-E23</strain>
    </source>
</reference>
<dbReference type="GO" id="GO:0015990">
    <property type="term" value="P:electron transport coupled proton transport"/>
    <property type="evidence" value="ECO:0007669"/>
    <property type="project" value="TreeGrafter"/>
</dbReference>
<dbReference type="GO" id="GO:0009319">
    <property type="term" value="C:cytochrome o ubiquinol oxidase complex"/>
    <property type="evidence" value="ECO:0007669"/>
    <property type="project" value="TreeGrafter"/>
</dbReference>
<evidence type="ECO:0000313" key="15">
    <source>
        <dbReference type="EMBL" id="RPF71780.1"/>
    </source>
</evidence>
<dbReference type="GO" id="GO:0019646">
    <property type="term" value="P:aerobic electron transport chain"/>
    <property type="evidence" value="ECO:0007669"/>
    <property type="project" value="TreeGrafter"/>
</dbReference>
<comment type="similarity">
    <text evidence="2">Belongs to the cytochrome c oxidase bacterial subunit 4 family.</text>
</comment>
<dbReference type="OrthoDB" id="7278008at2"/>
<evidence type="ECO:0000256" key="2">
    <source>
        <dbReference type="ARBA" id="ARBA00008079"/>
    </source>
</evidence>
<evidence type="ECO:0000256" key="5">
    <source>
        <dbReference type="ARBA" id="ARBA00022475"/>
    </source>
</evidence>
<accession>A0A3N5CW74</accession>
<dbReference type="Pfam" id="PF03626">
    <property type="entry name" value="COX4_pro"/>
    <property type="match status" value="1"/>
</dbReference>